<accession>A0A9N9VZA6</accession>
<dbReference type="OrthoDB" id="2013972at2759"/>
<feature type="compositionally biased region" description="Acidic residues" evidence="2">
    <location>
        <begin position="466"/>
        <end position="476"/>
    </location>
</feature>
<feature type="compositionally biased region" description="Pro residues" evidence="2">
    <location>
        <begin position="18"/>
        <end position="28"/>
    </location>
</feature>
<evidence type="ECO:0000313" key="3">
    <source>
        <dbReference type="EMBL" id="CAH0043190.1"/>
    </source>
</evidence>
<comment type="similarity">
    <text evidence="1">Belongs to the methyltransferase superfamily. LaeA methyltransferase family.</text>
</comment>
<feature type="region of interest" description="Disordered" evidence="2">
    <location>
        <begin position="453"/>
        <end position="483"/>
    </location>
</feature>
<dbReference type="Proteomes" id="UP000775872">
    <property type="component" value="Unassembled WGS sequence"/>
</dbReference>
<dbReference type="Gene3D" id="3.40.50.150">
    <property type="entry name" value="Vaccinia Virus protein VP39"/>
    <property type="match status" value="1"/>
</dbReference>
<dbReference type="PANTHER" id="PTHR43591:SF105">
    <property type="entry name" value="METHYLTRANSFERASE DOMAIN-CONTAINING PROTEIN-RELATED"/>
    <property type="match status" value="1"/>
</dbReference>
<proteinExistence type="inferred from homology"/>
<feature type="region of interest" description="Disordered" evidence="2">
    <location>
        <begin position="1"/>
        <end position="55"/>
    </location>
</feature>
<evidence type="ECO:0000256" key="1">
    <source>
        <dbReference type="ARBA" id="ARBA00038158"/>
    </source>
</evidence>
<dbReference type="Pfam" id="PF13489">
    <property type="entry name" value="Methyltransf_23"/>
    <property type="match status" value="1"/>
</dbReference>
<dbReference type="CDD" id="cd02440">
    <property type="entry name" value="AdoMet_MTases"/>
    <property type="match status" value="1"/>
</dbReference>
<dbReference type="GO" id="GO:0008168">
    <property type="term" value="F:methyltransferase activity"/>
    <property type="evidence" value="ECO:0007669"/>
    <property type="project" value="TreeGrafter"/>
</dbReference>
<evidence type="ECO:0008006" key="5">
    <source>
        <dbReference type="Google" id="ProtNLM"/>
    </source>
</evidence>
<evidence type="ECO:0000313" key="4">
    <source>
        <dbReference type="Proteomes" id="UP000775872"/>
    </source>
</evidence>
<feature type="compositionally biased region" description="Basic residues" evidence="2">
    <location>
        <begin position="1"/>
        <end position="12"/>
    </location>
</feature>
<evidence type="ECO:0000256" key="2">
    <source>
        <dbReference type="SAM" id="MobiDB-lite"/>
    </source>
</evidence>
<keyword evidence="4" id="KW-1185">Reference proteome</keyword>
<reference evidence="3 4" key="2">
    <citation type="submission" date="2021-10" db="EMBL/GenBank/DDBJ databases">
        <authorList>
            <person name="Piombo E."/>
        </authorList>
    </citation>
    <scope>NUCLEOTIDE SEQUENCE [LARGE SCALE GENOMIC DNA]</scope>
</reference>
<protein>
    <recommendedName>
        <fullName evidence="5">Methyltransferase</fullName>
    </recommendedName>
</protein>
<reference evidence="4" key="1">
    <citation type="submission" date="2019-06" db="EMBL/GenBank/DDBJ databases">
        <authorList>
            <person name="Broberg M."/>
        </authorList>
    </citation>
    <scope>NUCLEOTIDE SEQUENCE [LARGE SCALE GENOMIC DNA]</scope>
</reference>
<dbReference type="PANTHER" id="PTHR43591">
    <property type="entry name" value="METHYLTRANSFERASE"/>
    <property type="match status" value="1"/>
</dbReference>
<dbReference type="InterPro" id="IPR029063">
    <property type="entry name" value="SAM-dependent_MTases_sf"/>
</dbReference>
<organism evidence="3 4">
    <name type="scientific">Clonostachys solani</name>
    <dbReference type="NCBI Taxonomy" id="160281"/>
    <lineage>
        <taxon>Eukaryota</taxon>
        <taxon>Fungi</taxon>
        <taxon>Dikarya</taxon>
        <taxon>Ascomycota</taxon>
        <taxon>Pezizomycotina</taxon>
        <taxon>Sordariomycetes</taxon>
        <taxon>Hypocreomycetidae</taxon>
        <taxon>Hypocreales</taxon>
        <taxon>Bionectriaceae</taxon>
        <taxon>Clonostachys</taxon>
    </lineage>
</organism>
<feature type="region of interest" description="Disordered" evidence="2">
    <location>
        <begin position="69"/>
        <end position="90"/>
    </location>
</feature>
<gene>
    <name evidence="3" type="ORF">CSOL1703_00009175</name>
</gene>
<feature type="compositionally biased region" description="Polar residues" evidence="2">
    <location>
        <begin position="73"/>
        <end position="85"/>
    </location>
</feature>
<dbReference type="AlphaFoldDB" id="A0A9N9VZA6"/>
<dbReference type="EMBL" id="CABFOC020000003">
    <property type="protein sequence ID" value="CAH0043190.1"/>
    <property type="molecule type" value="Genomic_DNA"/>
</dbReference>
<sequence>MSKRRRAKKRPLMQHPRPISPPPPPAPEPVIENRYRPDRSSGLSSEEGTASELASDGVLTAMTSLPASEDGLVTSSGVPSAQSFGNDDEDTDLQSVYIGSIYPEVPAMFRAELPYVGAESHTVNDDIAASTRSLWAQDLDYREMHGRLYCREFYQPIDDLEQMRWSLVHHVFQHVLGGELTTIPLDNPKHILDVGTGTGEWAIKMAELFPQCEVMGTDIAAIAETQSIPMNVFFEIEDAEDWDRNANYYDMIHLRSMDGAFKDWRYIYDHAFASLKPGGWIEVLDVDSDVVDAFPADSTFRLMLRELDIAAEKSGRRRGVHHLNPDWMMEAGFVEVGRTEYSLPIHVAEESAGKIWLISCLDAMEACCLRLLTEQLGWDPDKCKAACEVAAREIADMAKDPETSRNLVVKMCILVGRKPLDALPGSPRSFEMPRSPTQWRSSTWINDDEYRYYTNPTRTEDGETIRDEDEVEEEENQSLTLTS</sequence>
<comment type="caution">
    <text evidence="3">The sequence shown here is derived from an EMBL/GenBank/DDBJ whole genome shotgun (WGS) entry which is preliminary data.</text>
</comment>
<dbReference type="SUPFAM" id="SSF53335">
    <property type="entry name" value="S-adenosyl-L-methionine-dependent methyltransferases"/>
    <property type="match status" value="1"/>
</dbReference>
<name>A0A9N9VZA6_9HYPO</name>